<evidence type="ECO:0000313" key="1">
    <source>
        <dbReference type="EMBL" id="ORJ52370.1"/>
    </source>
</evidence>
<reference evidence="1 2" key="1">
    <citation type="submission" date="2017-02" db="EMBL/GenBank/DDBJ databases">
        <title>Draft genome sequence of a Kluyvera intermedia isolate from a patient with a pancreatic abscess.</title>
        <authorList>
            <person name="Thele R."/>
        </authorList>
    </citation>
    <scope>NUCLEOTIDE SEQUENCE [LARGE SCALE GENOMIC DNA]</scope>
    <source>
        <strain evidence="1 2">FOSA7093</strain>
    </source>
</reference>
<proteinExistence type="predicted"/>
<dbReference type="EMBL" id="MWPR01000001">
    <property type="protein sequence ID" value="ORJ52370.1"/>
    <property type="molecule type" value="Genomic_DNA"/>
</dbReference>
<organism evidence="1 2">
    <name type="scientific">Kluyvera intermedia</name>
    <name type="common">Enterobacter intermedius</name>
    <dbReference type="NCBI Taxonomy" id="61648"/>
    <lineage>
        <taxon>Bacteria</taxon>
        <taxon>Pseudomonadati</taxon>
        <taxon>Pseudomonadota</taxon>
        <taxon>Gammaproteobacteria</taxon>
        <taxon>Enterobacterales</taxon>
        <taxon>Enterobacteriaceae</taxon>
        <taxon>Kluyvera</taxon>
    </lineage>
</organism>
<keyword evidence="2" id="KW-1185">Reference proteome</keyword>
<sequence length="62" mass="6826">MPVILRAAAVLAALVHPSYIVNLCSWGVTSLPPCCNSNYLGYGITLARKHDKMRASWPKLKE</sequence>
<evidence type="ECO:0000313" key="2">
    <source>
        <dbReference type="Proteomes" id="UP000192521"/>
    </source>
</evidence>
<accession>A0ABX3ULN4</accession>
<dbReference type="Proteomes" id="UP000192521">
    <property type="component" value="Unassembled WGS sequence"/>
</dbReference>
<protein>
    <submittedName>
        <fullName evidence="1">Uncharacterized protein</fullName>
    </submittedName>
</protein>
<gene>
    <name evidence="1" type="ORF">B2M27_01385</name>
</gene>
<name>A0ABX3ULN4_KLUIN</name>
<comment type="caution">
    <text evidence="1">The sequence shown here is derived from an EMBL/GenBank/DDBJ whole genome shotgun (WGS) entry which is preliminary data.</text>
</comment>